<dbReference type="InterPro" id="IPR045621">
    <property type="entry name" value="BPD_transp_1_N"/>
</dbReference>
<dbReference type="InterPro" id="IPR035906">
    <property type="entry name" value="MetI-like_sf"/>
</dbReference>
<dbReference type="InterPro" id="IPR000515">
    <property type="entry name" value="MetI-like"/>
</dbReference>
<keyword evidence="3" id="KW-1003">Cell membrane</keyword>
<dbReference type="SUPFAM" id="SSF161098">
    <property type="entry name" value="MetI-like"/>
    <property type="match status" value="1"/>
</dbReference>
<evidence type="ECO:0000259" key="8">
    <source>
        <dbReference type="PROSITE" id="PS50928"/>
    </source>
</evidence>
<keyword evidence="4 7" id="KW-0812">Transmembrane</keyword>
<proteinExistence type="inferred from homology"/>
<feature type="transmembrane region" description="Helical" evidence="7">
    <location>
        <begin position="207"/>
        <end position="227"/>
    </location>
</feature>
<dbReference type="Pfam" id="PF19300">
    <property type="entry name" value="BPD_transp_1_N"/>
    <property type="match status" value="1"/>
</dbReference>
<dbReference type="PANTHER" id="PTHR43163">
    <property type="entry name" value="DIPEPTIDE TRANSPORT SYSTEM PERMEASE PROTEIN DPPB-RELATED"/>
    <property type="match status" value="1"/>
</dbReference>
<feature type="transmembrane region" description="Helical" evidence="7">
    <location>
        <begin position="138"/>
        <end position="163"/>
    </location>
</feature>
<organism evidence="9 10">
    <name type="scientific">candidate division KSB3 bacterium</name>
    <dbReference type="NCBI Taxonomy" id="2044937"/>
    <lineage>
        <taxon>Bacteria</taxon>
        <taxon>candidate division KSB3</taxon>
    </lineage>
</organism>
<feature type="domain" description="ABC transmembrane type-1" evidence="8">
    <location>
        <begin position="99"/>
        <end position="334"/>
    </location>
</feature>
<evidence type="ECO:0000313" key="9">
    <source>
        <dbReference type="EMBL" id="MBD3327598.1"/>
    </source>
</evidence>
<evidence type="ECO:0000313" key="10">
    <source>
        <dbReference type="Proteomes" id="UP000649604"/>
    </source>
</evidence>
<dbReference type="Proteomes" id="UP000649604">
    <property type="component" value="Unassembled WGS sequence"/>
</dbReference>
<dbReference type="EMBL" id="WJJP01000762">
    <property type="protein sequence ID" value="MBD3327598.1"/>
    <property type="molecule type" value="Genomic_DNA"/>
</dbReference>
<dbReference type="PROSITE" id="PS50928">
    <property type="entry name" value="ABC_TM1"/>
    <property type="match status" value="1"/>
</dbReference>
<dbReference type="GO" id="GO:0005886">
    <property type="term" value="C:plasma membrane"/>
    <property type="evidence" value="ECO:0007669"/>
    <property type="project" value="UniProtKB-SubCell"/>
</dbReference>
<evidence type="ECO:0000256" key="3">
    <source>
        <dbReference type="ARBA" id="ARBA00022475"/>
    </source>
</evidence>
<dbReference type="Gene3D" id="1.10.3720.10">
    <property type="entry name" value="MetI-like"/>
    <property type="match status" value="1"/>
</dbReference>
<comment type="caution">
    <text evidence="9">The sequence shown here is derived from an EMBL/GenBank/DDBJ whole genome shotgun (WGS) entry which is preliminary data.</text>
</comment>
<keyword evidence="5 7" id="KW-1133">Transmembrane helix</keyword>
<feature type="transmembrane region" description="Helical" evidence="7">
    <location>
        <begin position="105"/>
        <end position="126"/>
    </location>
</feature>
<dbReference type="GO" id="GO:0055085">
    <property type="term" value="P:transmembrane transport"/>
    <property type="evidence" value="ECO:0007669"/>
    <property type="project" value="InterPro"/>
</dbReference>
<feature type="transmembrane region" description="Helical" evidence="7">
    <location>
        <begin position="265"/>
        <end position="291"/>
    </location>
</feature>
<sequence>MIAYILRRLLLLPIVMFILSALIFSLVMFLSPYERLAVFIPNADAVKSSIPYDELVSLYGLDKPFYIQYYEWLKKVFHGNLGWSPSARMPVLDAIARYFPATVELMLLGGLIIFPGGIFLGTYAATHHNRTTDQAARVATIVGVSLPEFIFGLFLLVIFYAWLGWFPPGRLSTWAEDVVYLSSFSRYTGMILVDALLNGRLDIFLDALRHLILPALAYSLGLLSTMLRMMRSSLLETLHQDYVTTARAKGLLERVVITKHARRNALLPVVTLGGTLVAKMLGGAVIVETVFNYRGMGMFIVTAAQGLDFSAILGVSLLIGLIIILTNLVIDMLYALLDPRIRLG</sequence>
<accession>A0A9D5Q8L5</accession>
<evidence type="ECO:0000256" key="6">
    <source>
        <dbReference type="ARBA" id="ARBA00023136"/>
    </source>
</evidence>
<dbReference type="PANTHER" id="PTHR43163:SF6">
    <property type="entry name" value="DIPEPTIDE TRANSPORT SYSTEM PERMEASE PROTEIN DPPB-RELATED"/>
    <property type="match status" value="1"/>
</dbReference>
<evidence type="ECO:0000256" key="2">
    <source>
        <dbReference type="ARBA" id="ARBA00022448"/>
    </source>
</evidence>
<comment type="similarity">
    <text evidence="7">Belongs to the binding-protein-dependent transport system permease family.</text>
</comment>
<keyword evidence="2 7" id="KW-0813">Transport</keyword>
<evidence type="ECO:0000256" key="5">
    <source>
        <dbReference type="ARBA" id="ARBA00022989"/>
    </source>
</evidence>
<evidence type="ECO:0000256" key="7">
    <source>
        <dbReference type="RuleBase" id="RU363032"/>
    </source>
</evidence>
<evidence type="ECO:0000256" key="1">
    <source>
        <dbReference type="ARBA" id="ARBA00004651"/>
    </source>
</evidence>
<keyword evidence="6 7" id="KW-0472">Membrane</keyword>
<feature type="transmembrane region" description="Helical" evidence="7">
    <location>
        <begin position="9"/>
        <end position="30"/>
    </location>
</feature>
<dbReference type="AlphaFoldDB" id="A0A9D5Q8L5"/>
<evidence type="ECO:0000256" key="4">
    <source>
        <dbReference type="ARBA" id="ARBA00022692"/>
    </source>
</evidence>
<protein>
    <submittedName>
        <fullName evidence="9">ABC transporter permease subunit</fullName>
    </submittedName>
</protein>
<dbReference type="CDD" id="cd06261">
    <property type="entry name" value="TM_PBP2"/>
    <property type="match status" value="1"/>
</dbReference>
<comment type="subcellular location">
    <subcellularLocation>
        <location evidence="1 7">Cell membrane</location>
        <topology evidence="1 7">Multi-pass membrane protein</topology>
    </subcellularLocation>
</comment>
<feature type="transmembrane region" description="Helical" evidence="7">
    <location>
        <begin position="311"/>
        <end position="337"/>
    </location>
</feature>
<name>A0A9D5Q8L5_9BACT</name>
<dbReference type="Pfam" id="PF00528">
    <property type="entry name" value="BPD_transp_1"/>
    <property type="match status" value="1"/>
</dbReference>
<gene>
    <name evidence="9" type="ORF">GF339_23645</name>
</gene>
<reference evidence="9" key="1">
    <citation type="submission" date="2019-11" db="EMBL/GenBank/DDBJ databases">
        <title>Microbial mats filling the niche in hypersaline microbial mats.</title>
        <authorList>
            <person name="Wong H.L."/>
            <person name="Macleod F.I."/>
            <person name="White R.A. III"/>
            <person name="Burns B.P."/>
        </authorList>
    </citation>
    <scope>NUCLEOTIDE SEQUENCE</scope>
    <source>
        <strain evidence="9">Rbin_158</strain>
    </source>
</reference>